<dbReference type="EC" id="1.6.5.-" evidence="3"/>
<dbReference type="InterPro" id="IPR056147">
    <property type="entry name" value="NQRA_N"/>
</dbReference>
<proteinExistence type="predicted"/>
<dbReference type="InterPro" id="IPR056148">
    <property type="entry name" value="NQRA_2nd"/>
</dbReference>
<organism evidence="3 4">
    <name type="scientific">Boseongicola aestuarii</name>
    <dbReference type="NCBI Taxonomy" id="1470561"/>
    <lineage>
        <taxon>Bacteria</taxon>
        <taxon>Pseudomonadati</taxon>
        <taxon>Pseudomonadota</taxon>
        <taxon>Alphaproteobacteria</taxon>
        <taxon>Rhodobacterales</taxon>
        <taxon>Paracoccaceae</taxon>
        <taxon>Boseongicola</taxon>
    </lineage>
</organism>
<dbReference type="Pfam" id="PF24836">
    <property type="entry name" value="NQRA_2nd"/>
    <property type="match status" value="1"/>
</dbReference>
<dbReference type="EMBL" id="FXXQ01000001">
    <property type="protein sequence ID" value="SMX21984.1"/>
    <property type="molecule type" value="Genomic_DNA"/>
</dbReference>
<sequence>MTSVGLLGSDLPGLRPHFEVEEGDLVEKGQVLFTDRKDPRVAFVSPLAGRVTGISFGARKTLSSCIVTATEDASPDHATSPIEATDHQSIRDVLRSRGMWSAFRTRPFGRIPDADAKTLAIFVNACQASMRAPDPSVVLQGREDLFRLGISHLKQMTEGKVFVCQSPGEALCAQDDRVEVVSFGGTLAAGLSGTHIDCLYPIRAGIEVWTIGYQDVIAIGHLFATGQYLGERFFSVSGGGSAPARIVRSCLGAKISDICSEQESPCALAGDTLTGHPATYLGRFDLQISVGSNVIATTSVERRSHGSGPSALIATRALDNALAPDILPVPLLRALSIGDSETAKRLGCLALVEEDVAALSRVCTSGAPYEALLRLVLNELMAETA</sequence>
<evidence type="ECO:0000313" key="4">
    <source>
        <dbReference type="Proteomes" id="UP000201838"/>
    </source>
</evidence>
<evidence type="ECO:0000259" key="1">
    <source>
        <dbReference type="Pfam" id="PF05896"/>
    </source>
</evidence>
<reference evidence="3 4" key="1">
    <citation type="submission" date="2017-05" db="EMBL/GenBank/DDBJ databases">
        <authorList>
            <person name="Song R."/>
            <person name="Chenine A.L."/>
            <person name="Ruprecht R.M."/>
        </authorList>
    </citation>
    <scope>NUCLEOTIDE SEQUENCE [LARGE SCALE GENOMIC DNA]</scope>
    <source>
        <strain evidence="3 4">CECT 8489</strain>
    </source>
</reference>
<dbReference type="AlphaFoldDB" id="A0A238IWC5"/>
<keyword evidence="3" id="KW-0560">Oxidoreductase</keyword>
<feature type="domain" description="NqrA N-terminal barrel-sandwich hybrid" evidence="1">
    <location>
        <begin position="2"/>
        <end position="68"/>
    </location>
</feature>
<accession>A0A238IWC5</accession>
<evidence type="ECO:0000259" key="2">
    <source>
        <dbReference type="Pfam" id="PF24836"/>
    </source>
</evidence>
<keyword evidence="4" id="KW-1185">Reference proteome</keyword>
<gene>
    <name evidence="3" type="primary">nqrA</name>
    <name evidence="3" type="ORF">BOA8489_00071</name>
</gene>
<dbReference type="GO" id="GO:0016655">
    <property type="term" value="F:oxidoreductase activity, acting on NAD(P)H, quinone or similar compound as acceptor"/>
    <property type="evidence" value="ECO:0007669"/>
    <property type="project" value="InterPro"/>
</dbReference>
<protein>
    <submittedName>
        <fullName evidence="3">Na(+)-translocating NADH-quinone reductase subunit A</fullName>
        <ecNumber evidence="3">1.6.5.-</ecNumber>
    </submittedName>
</protein>
<dbReference type="PANTHER" id="PTHR37839">
    <property type="entry name" value="NA(+)-TRANSLOCATING NADH-QUINONE REDUCTASE SUBUNIT A"/>
    <property type="match status" value="1"/>
</dbReference>
<name>A0A238IWC5_9RHOB</name>
<evidence type="ECO:0000313" key="3">
    <source>
        <dbReference type="EMBL" id="SMX21984.1"/>
    </source>
</evidence>
<dbReference type="Pfam" id="PF05896">
    <property type="entry name" value="NQRA_N"/>
    <property type="match status" value="1"/>
</dbReference>
<dbReference type="InterPro" id="IPR008703">
    <property type="entry name" value="NqrA"/>
</dbReference>
<dbReference type="Proteomes" id="UP000201838">
    <property type="component" value="Unassembled WGS sequence"/>
</dbReference>
<dbReference type="GO" id="GO:0006814">
    <property type="term" value="P:sodium ion transport"/>
    <property type="evidence" value="ECO:0007669"/>
    <property type="project" value="InterPro"/>
</dbReference>
<feature type="domain" description="NqrA second alpha/beta" evidence="2">
    <location>
        <begin position="86"/>
        <end position="227"/>
    </location>
</feature>
<dbReference type="PANTHER" id="PTHR37839:SF1">
    <property type="entry name" value="NA(+)-TRANSLOCATING NADH-QUINONE REDUCTASE SUBUNIT A"/>
    <property type="match status" value="1"/>
</dbReference>